<keyword evidence="7 17" id="KW-0547">Nucleotide-binding</keyword>
<comment type="subcellular location">
    <subcellularLocation>
        <location evidence="1">Membrane</location>
        <topology evidence="1">Single-pass type I membrane protein</topology>
    </subcellularLocation>
</comment>
<dbReference type="Gene3D" id="2.90.10.30">
    <property type="match status" value="1"/>
</dbReference>
<dbReference type="CDD" id="cd00053">
    <property type="entry name" value="EGF"/>
    <property type="match status" value="1"/>
</dbReference>
<evidence type="ECO:0000259" key="21">
    <source>
        <dbReference type="PROSITE" id="PS50927"/>
    </source>
</evidence>
<dbReference type="InterPro" id="IPR003609">
    <property type="entry name" value="Pan_app"/>
</dbReference>
<keyword evidence="11 19" id="KW-0472">Membrane</keyword>
<keyword evidence="10 19" id="KW-1133">Transmembrane helix</keyword>
<feature type="domain" description="Apple" evidence="22">
    <location>
        <begin position="253"/>
        <end position="334"/>
    </location>
</feature>
<evidence type="ECO:0000259" key="22">
    <source>
        <dbReference type="PROSITE" id="PS50948"/>
    </source>
</evidence>
<dbReference type="PROSITE" id="PS50948">
    <property type="entry name" value="PAN"/>
    <property type="match status" value="1"/>
</dbReference>
<dbReference type="InterPro" id="IPR000719">
    <property type="entry name" value="Prot_kinase_dom"/>
</dbReference>
<comment type="catalytic activity">
    <reaction evidence="16 17">
        <text>L-seryl-[protein] + ATP = O-phospho-L-seryl-[protein] + ADP + H(+)</text>
        <dbReference type="Rhea" id="RHEA:17989"/>
        <dbReference type="Rhea" id="RHEA-COMP:9863"/>
        <dbReference type="Rhea" id="RHEA-COMP:11604"/>
        <dbReference type="ChEBI" id="CHEBI:15378"/>
        <dbReference type="ChEBI" id="CHEBI:29999"/>
        <dbReference type="ChEBI" id="CHEBI:30616"/>
        <dbReference type="ChEBI" id="CHEBI:83421"/>
        <dbReference type="ChEBI" id="CHEBI:456216"/>
        <dbReference type="EC" id="2.7.11.1"/>
    </reaction>
</comment>
<keyword evidence="4 17" id="KW-0808">Transferase</keyword>
<comment type="catalytic activity">
    <reaction evidence="15 17">
        <text>L-threonyl-[protein] + ATP = O-phospho-L-threonyl-[protein] + ADP + H(+)</text>
        <dbReference type="Rhea" id="RHEA:46608"/>
        <dbReference type="Rhea" id="RHEA-COMP:11060"/>
        <dbReference type="Rhea" id="RHEA-COMP:11605"/>
        <dbReference type="ChEBI" id="CHEBI:15378"/>
        <dbReference type="ChEBI" id="CHEBI:30013"/>
        <dbReference type="ChEBI" id="CHEBI:30616"/>
        <dbReference type="ChEBI" id="CHEBI:61977"/>
        <dbReference type="ChEBI" id="CHEBI:456216"/>
        <dbReference type="EC" id="2.7.11.1"/>
    </reaction>
</comment>
<dbReference type="FunFam" id="3.30.200.20:FF:000059">
    <property type="entry name" value="S-receptor-like serine/threonine-protein kinase"/>
    <property type="match status" value="1"/>
</dbReference>
<dbReference type="Pfam" id="PF00954">
    <property type="entry name" value="S_locus_glycop"/>
    <property type="match status" value="1"/>
</dbReference>
<evidence type="ECO:0000256" key="10">
    <source>
        <dbReference type="ARBA" id="ARBA00022989"/>
    </source>
</evidence>
<feature type="binding site" evidence="18">
    <location>
        <position position="463"/>
    </location>
    <ligand>
        <name>ATP</name>
        <dbReference type="ChEBI" id="CHEBI:30616"/>
    </ligand>
</feature>
<keyword evidence="13" id="KW-0675">Receptor</keyword>
<dbReference type="SUPFAM" id="SSF51110">
    <property type="entry name" value="alpha-D-mannose-specific plant lectins"/>
    <property type="match status" value="1"/>
</dbReference>
<keyword evidence="24" id="KW-1185">Reference proteome</keyword>
<evidence type="ECO:0000256" key="2">
    <source>
        <dbReference type="ARBA" id="ARBA00022527"/>
    </source>
</evidence>
<evidence type="ECO:0000256" key="13">
    <source>
        <dbReference type="ARBA" id="ARBA00023170"/>
    </source>
</evidence>
<dbReference type="InterPro" id="IPR008271">
    <property type="entry name" value="Ser/Thr_kinase_AS"/>
</dbReference>
<comment type="similarity">
    <text evidence="17">Belongs to the protein kinase superfamily. Ser/Thr protein kinase family.</text>
</comment>
<evidence type="ECO:0000256" key="6">
    <source>
        <dbReference type="ARBA" id="ARBA00022729"/>
    </source>
</evidence>
<accession>A0A067KZS2</accession>
<dbReference type="GO" id="GO:0048544">
    <property type="term" value="P:recognition of pollen"/>
    <property type="evidence" value="ECO:0007669"/>
    <property type="project" value="InterPro"/>
</dbReference>
<evidence type="ECO:0000313" key="24">
    <source>
        <dbReference type="Proteomes" id="UP000027138"/>
    </source>
</evidence>
<evidence type="ECO:0000256" key="3">
    <source>
        <dbReference type="ARBA" id="ARBA00022536"/>
    </source>
</evidence>
<evidence type="ECO:0000256" key="8">
    <source>
        <dbReference type="ARBA" id="ARBA00022777"/>
    </source>
</evidence>
<evidence type="ECO:0000256" key="18">
    <source>
        <dbReference type="PROSITE-ProRule" id="PRU10141"/>
    </source>
</evidence>
<evidence type="ECO:0000256" key="14">
    <source>
        <dbReference type="ARBA" id="ARBA00023180"/>
    </source>
</evidence>
<dbReference type="Gene3D" id="1.10.510.10">
    <property type="entry name" value="Transferase(Phosphotransferase) domain 1"/>
    <property type="match status" value="1"/>
</dbReference>
<name>A0A067KZS2_JATCU</name>
<dbReference type="InterPro" id="IPR001480">
    <property type="entry name" value="Bulb-type_lectin_dom"/>
</dbReference>
<dbReference type="SMART" id="SM00220">
    <property type="entry name" value="S_TKc"/>
    <property type="match status" value="1"/>
</dbReference>
<dbReference type="GO" id="GO:0005524">
    <property type="term" value="F:ATP binding"/>
    <property type="evidence" value="ECO:0007669"/>
    <property type="project" value="UniProtKB-UniRule"/>
</dbReference>
<keyword evidence="8 17" id="KW-0418">Kinase</keyword>
<keyword evidence="5 19" id="KW-0812">Transmembrane</keyword>
<keyword evidence="9 17" id="KW-0067">ATP-binding</keyword>
<evidence type="ECO:0000256" key="17">
    <source>
        <dbReference type="PIRNR" id="PIRNR000641"/>
    </source>
</evidence>
<dbReference type="PROSITE" id="PS00108">
    <property type="entry name" value="PROTEIN_KINASE_ST"/>
    <property type="match status" value="1"/>
</dbReference>
<dbReference type="InterPro" id="IPR017441">
    <property type="entry name" value="Protein_kinase_ATP_BS"/>
</dbReference>
<dbReference type="Gene3D" id="3.50.4.10">
    <property type="entry name" value="Hepatocyte Growth Factor"/>
    <property type="match status" value="1"/>
</dbReference>
<proteinExistence type="inferred from homology"/>
<dbReference type="FunFam" id="1.10.510.10:FF:000537">
    <property type="entry name" value="Putative receptor-like protein kinase"/>
    <property type="match status" value="1"/>
</dbReference>
<evidence type="ECO:0000256" key="9">
    <source>
        <dbReference type="ARBA" id="ARBA00022840"/>
    </source>
</evidence>
<dbReference type="PANTHER" id="PTHR47974">
    <property type="entry name" value="OS07G0415500 PROTEIN"/>
    <property type="match status" value="1"/>
</dbReference>
<dbReference type="Pfam" id="PF01453">
    <property type="entry name" value="B_lectin"/>
    <property type="match status" value="1"/>
</dbReference>
<evidence type="ECO:0000256" key="16">
    <source>
        <dbReference type="ARBA" id="ARBA00048679"/>
    </source>
</evidence>
<dbReference type="EMBL" id="KK914318">
    <property type="protein sequence ID" value="KDP41677.1"/>
    <property type="molecule type" value="Genomic_DNA"/>
</dbReference>
<dbReference type="Pfam" id="PF08276">
    <property type="entry name" value="PAN_2"/>
    <property type="match status" value="1"/>
</dbReference>
<keyword evidence="2 17" id="KW-0723">Serine/threonine-protein kinase</keyword>
<dbReference type="InterPro" id="IPR036426">
    <property type="entry name" value="Bulb-type_lectin_dom_sf"/>
</dbReference>
<reference evidence="23 24" key="1">
    <citation type="journal article" date="2014" name="PLoS ONE">
        <title>Global Analysis of Gene Expression Profiles in Physic Nut (Jatropha curcas L.) Seedlings Exposed to Salt Stress.</title>
        <authorList>
            <person name="Zhang L."/>
            <person name="Zhang C."/>
            <person name="Wu P."/>
            <person name="Chen Y."/>
            <person name="Li M."/>
            <person name="Jiang H."/>
            <person name="Wu G."/>
        </authorList>
    </citation>
    <scope>NUCLEOTIDE SEQUENCE [LARGE SCALE GENOMIC DNA]</scope>
    <source>
        <strain evidence="24">cv. GZQX0401</strain>
        <tissue evidence="23">Young leaves</tissue>
    </source>
</reference>
<dbReference type="InterPro" id="IPR024171">
    <property type="entry name" value="SRK-like_kinase"/>
</dbReference>
<evidence type="ECO:0000256" key="11">
    <source>
        <dbReference type="ARBA" id="ARBA00023136"/>
    </source>
</evidence>
<dbReference type="EC" id="2.7.11.1" evidence="17"/>
<dbReference type="PROSITE" id="PS50011">
    <property type="entry name" value="PROTEIN_KINASE_DOM"/>
    <property type="match status" value="1"/>
</dbReference>
<feature type="transmembrane region" description="Helical" evidence="19">
    <location>
        <begin position="378"/>
        <end position="401"/>
    </location>
</feature>
<dbReference type="GO" id="GO:0004674">
    <property type="term" value="F:protein serine/threonine kinase activity"/>
    <property type="evidence" value="ECO:0007669"/>
    <property type="project" value="UniProtKB-KW"/>
</dbReference>
<evidence type="ECO:0000256" key="4">
    <source>
        <dbReference type="ARBA" id="ARBA00022679"/>
    </source>
</evidence>
<feature type="domain" description="Bulb-type lectin" evidence="21">
    <location>
        <begin position="1"/>
        <end position="69"/>
    </location>
</feature>
<keyword evidence="3" id="KW-0245">EGF-like domain</keyword>
<keyword evidence="6" id="KW-0732">Signal</keyword>
<keyword evidence="14" id="KW-0325">Glycoprotein</keyword>
<dbReference type="GO" id="GO:0106310">
    <property type="term" value="F:protein serine kinase activity"/>
    <property type="evidence" value="ECO:0007669"/>
    <property type="project" value="RHEA"/>
</dbReference>
<sequence>MANRDFSVNGKRSKLSLLETGDLILSDAGQSIAWSTDTFSLSSTELRLYDNGNLVLQNTEGVLWQSFDSPTDTLLPSQPLTRNTQLVSSRSRANFSSGYYKMIFDSYKILILLYDGPKLSSVYWPYAWLRSFEGGRVRSNNSRTASFDSLGRFTSSDNFSFISADYGVRIQRRLTVDYDGNARLYSRKEDSPTWVVSWQAKSQLCEIHGICGQNSTCSYDPVSGNKCSCLPGYKRRNTADWSDGCEPEYNLSCDNETAGFMKLRHVEIYHNDLGSFPNVSLEMCKKICLQSCNCKGFQYRHIENSITPSCYPKSIMANGQRTPSFSGDFYVKVPKSSLFSNMEVVSGISDFKLNCSIEPVKPLNRVYSEERENGTLKFMLWFACGLGGIEIIGIFLVTCFLMKSQKDSNKATQNYHSIAAGFKRFTYSELKRATRNFSEEIGRGGGGVVYKGTLWNGQVAAIKRLDITNQGEAEFLAEVSIIGRLNHMNLIGMWGYCVEGKHRLLVYDYMENGSLAKNLSLKALDWKKRFDIALGTARGLAYLHDECCEWILHCDVKPHNILLDSNYQPKVADFGLSKLQDRGEVVNHSNFSKIRGTRGYMAPEWVINLPITSKVDVYSYGIVVLELVTGKSPVMEVSGQIDNKRLVASVREKKNRADGKASWFEEIIDPLLKGEYDEVKMEILVQVALQCVEEDRDARPTMSRVVEMLLRLENDY</sequence>
<evidence type="ECO:0000256" key="1">
    <source>
        <dbReference type="ARBA" id="ARBA00004479"/>
    </source>
</evidence>
<dbReference type="Pfam" id="PF00069">
    <property type="entry name" value="Pkinase"/>
    <property type="match status" value="1"/>
</dbReference>
<dbReference type="PROSITE" id="PS50927">
    <property type="entry name" value="BULB_LECTIN"/>
    <property type="match status" value="1"/>
</dbReference>
<dbReference type="Proteomes" id="UP000027138">
    <property type="component" value="Unassembled WGS sequence"/>
</dbReference>
<dbReference type="CDD" id="cd01098">
    <property type="entry name" value="PAN_AP_plant"/>
    <property type="match status" value="1"/>
</dbReference>
<evidence type="ECO:0000256" key="5">
    <source>
        <dbReference type="ARBA" id="ARBA00022692"/>
    </source>
</evidence>
<evidence type="ECO:0000256" key="15">
    <source>
        <dbReference type="ARBA" id="ARBA00047899"/>
    </source>
</evidence>
<dbReference type="Gene3D" id="3.30.200.20">
    <property type="entry name" value="Phosphorylase Kinase, domain 1"/>
    <property type="match status" value="1"/>
</dbReference>
<dbReference type="SUPFAM" id="SSF56112">
    <property type="entry name" value="Protein kinase-like (PK-like)"/>
    <property type="match status" value="1"/>
</dbReference>
<dbReference type="InterPro" id="IPR000858">
    <property type="entry name" value="S_locus_glycoprot_dom"/>
</dbReference>
<organism evidence="23 24">
    <name type="scientific">Jatropha curcas</name>
    <name type="common">Barbados nut</name>
    <dbReference type="NCBI Taxonomy" id="180498"/>
    <lineage>
        <taxon>Eukaryota</taxon>
        <taxon>Viridiplantae</taxon>
        <taxon>Streptophyta</taxon>
        <taxon>Embryophyta</taxon>
        <taxon>Tracheophyta</taxon>
        <taxon>Spermatophyta</taxon>
        <taxon>Magnoliopsida</taxon>
        <taxon>eudicotyledons</taxon>
        <taxon>Gunneridae</taxon>
        <taxon>Pentapetalae</taxon>
        <taxon>rosids</taxon>
        <taxon>fabids</taxon>
        <taxon>Malpighiales</taxon>
        <taxon>Euphorbiaceae</taxon>
        <taxon>Crotonoideae</taxon>
        <taxon>Jatropheae</taxon>
        <taxon>Jatropha</taxon>
    </lineage>
</organism>
<dbReference type="PROSITE" id="PS00107">
    <property type="entry name" value="PROTEIN_KINASE_ATP"/>
    <property type="match status" value="1"/>
</dbReference>
<dbReference type="PANTHER" id="PTHR47974:SF3">
    <property type="entry name" value="RECEPTOR-LIKE SERINE_THREONINE-PROTEIN KINASE"/>
    <property type="match status" value="1"/>
</dbReference>
<protein>
    <recommendedName>
        <fullName evidence="17">Receptor-like serine/threonine-protein kinase</fullName>
        <ecNumber evidence="17">2.7.11.1</ecNumber>
    </recommendedName>
</protein>
<dbReference type="SUPFAM" id="SSF57414">
    <property type="entry name" value="Hairpin loop containing domain-like"/>
    <property type="match status" value="1"/>
</dbReference>
<feature type="domain" description="Protein kinase" evidence="20">
    <location>
        <begin position="435"/>
        <end position="716"/>
    </location>
</feature>
<dbReference type="GO" id="GO:0016020">
    <property type="term" value="C:membrane"/>
    <property type="evidence" value="ECO:0007669"/>
    <property type="project" value="UniProtKB-SubCell"/>
</dbReference>
<evidence type="ECO:0000256" key="19">
    <source>
        <dbReference type="SAM" id="Phobius"/>
    </source>
</evidence>
<keyword evidence="12" id="KW-1015">Disulfide bond</keyword>
<gene>
    <name evidence="23" type="ORF">JCGZ_16084</name>
</gene>
<dbReference type="OrthoDB" id="815736at2759"/>
<evidence type="ECO:0000259" key="20">
    <source>
        <dbReference type="PROSITE" id="PS50011"/>
    </source>
</evidence>
<dbReference type="CDD" id="cd14066">
    <property type="entry name" value="STKc_IRAK"/>
    <property type="match status" value="1"/>
</dbReference>
<dbReference type="InterPro" id="IPR011009">
    <property type="entry name" value="Kinase-like_dom_sf"/>
</dbReference>
<dbReference type="SMART" id="SM00473">
    <property type="entry name" value="PAN_AP"/>
    <property type="match status" value="1"/>
</dbReference>
<evidence type="ECO:0000256" key="7">
    <source>
        <dbReference type="ARBA" id="ARBA00022741"/>
    </source>
</evidence>
<evidence type="ECO:0000256" key="12">
    <source>
        <dbReference type="ARBA" id="ARBA00023157"/>
    </source>
</evidence>
<dbReference type="PIRSF" id="PIRSF000641">
    <property type="entry name" value="SRK"/>
    <property type="match status" value="1"/>
</dbReference>
<evidence type="ECO:0000313" key="23">
    <source>
        <dbReference type="EMBL" id="KDP41677.1"/>
    </source>
</evidence>
<dbReference type="AlphaFoldDB" id="A0A067KZS2"/>